<dbReference type="PANTHER" id="PTHR11910">
    <property type="entry name" value="ATP SYNTHASE DELTA CHAIN"/>
    <property type="match status" value="1"/>
</dbReference>
<keyword evidence="6 7" id="KW-0066">ATP synthesis</keyword>
<name>A0A2C8F9A5_9BACT</name>
<protein>
    <recommendedName>
        <fullName evidence="7">ATP synthase subunit delta</fullName>
    </recommendedName>
    <alternativeName>
        <fullName evidence="7">ATP synthase F(1) sector subunit delta</fullName>
    </alternativeName>
    <alternativeName>
        <fullName evidence="7">F-type ATPase subunit delta</fullName>
        <shortName evidence="7">F-ATPase subunit delta</shortName>
    </alternativeName>
</protein>
<keyword evidence="2 7" id="KW-0813">Transport</keyword>
<dbReference type="GO" id="GO:0005886">
    <property type="term" value="C:plasma membrane"/>
    <property type="evidence" value="ECO:0007669"/>
    <property type="project" value="UniProtKB-SubCell"/>
</dbReference>
<keyword evidence="7" id="KW-0139">CF(1)</keyword>
<comment type="similarity">
    <text evidence="7">Belongs to the ATPase delta chain family.</text>
</comment>
<gene>
    <name evidence="7 8" type="primary">atpH</name>
    <name evidence="8" type="ORF">DPRO_1562</name>
</gene>
<dbReference type="NCBIfam" id="TIGR01145">
    <property type="entry name" value="ATP_synt_delta"/>
    <property type="match status" value="1"/>
</dbReference>
<dbReference type="RefSeq" id="WP_097011515.1">
    <property type="nucleotide sequence ID" value="NZ_LT907975.1"/>
</dbReference>
<evidence type="ECO:0000313" key="8">
    <source>
        <dbReference type="EMBL" id="SOB58459.1"/>
    </source>
</evidence>
<keyword evidence="7" id="KW-1003">Cell membrane</keyword>
<dbReference type="PRINTS" id="PR00125">
    <property type="entry name" value="ATPASEDELTA"/>
</dbReference>
<keyword evidence="3 7" id="KW-0375">Hydrogen ion transport</keyword>
<proteinExistence type="inferred from homology"/>
<evidence type="ECO:0000256" key="6">
    <source>
        <dbReference type="ARBA" id="ARBA00023310"/>
    </source>
</evidence>
<organism evidence="8 9">
    <name type="scientific">Pseudodesulfovibrio profundus</name>
    <dbReference type="NCBI Taxonomy" id="57320"/>
    <lineage>
        <taxon>Bacteria</taxon>
        <taxon>Pseudomonadati</taxon>
        <taxon>Thermodesulfobacteriota</taxon>
        <taxon>Desulfovibrionia</taxon>
        <taxon>Desulfovibrionales</taxon>
        <taxon>Desulfovibrionaceae</taxon>
    </lineage>
</organism>
<dbReference type="AlphaFoldDB" id="A0A2C8F9A5"/>
<dbReference type="Proteomes" id="UP000219215">
    <property type="component" value="Chromosome DPRO"/>
</dbReference>
<accession>A0A2C8F9A5</accession>
<dbReference type="SUPFAM" id="SSF47928">
    <property type="entry name" value="N-terminal domain of the delta subunit of the F1F0-ATP synthase"/>
    <property type="match status" value="1"/>
</dbReference>
<evidence type="ECO:0000313" key="9">
    <source>
        <dbReference type="Proteomes" id="UP000219215"/>
    </source>
</evidence>
<evidence type="ECO:0000256" key="4">
    <source>
        <dbReference type="ARBA" id="ARBA00023065"/>
    </source>
</evidence>
<dbReference type="OrthoDB" id="9802471at2"/>
<dbReference type="EMBL" id="LT907975">
    <property type="protein sequence ID" value="SOB58459.1"/>
    <property type="molecule type" value="Genomic_DNA"/>
</dbReference>
<dbReference type="InterPro" id="IPR020781">
    <property type="entry name" value="ATPase_OSCP/d_CS"/>
</dbReference>
<dbReference type="Gene3D" id="1.10.520.20">
    <property type="entry name" value="N-terminal domain of the delta subunit of the F1F0-ATP synthase"/>
    <property type="match status" value="1"/>
</dbReference>
<evidence type="ECO:0000256" key="5">
    <source>
        <dbReference type="ARBA" id="ARBA00023136"/>
    </source>
</evidence>
<dbReference type="GO" id="GO:0045259">
    <property type="term" value="C:proton-transporting ATP synthase complex"/>
    <property type="evidence" value="ECO:0007669"/>
    <property type="project" value="UniProtKB-KW"/>
</dbReference>
<keyword evidence="9" id="KW-1185">Reference proteome</keyword>
<evidence type="ECO:0000256" key="1">
    <source>
        <dbReference type="ARBA" id="ARBA00004370"/>
    </source>
</evidence>
<dbReference type="Pfam" id="PF00213">
    <property type="entry name" value="OSCP"/>
    <property type="match status" value="1"/>
</dbReference>
<keyword evidence="5 7" id="KW-0472">Membrane</keyword>
<keyword evidence="4 7" id="KW-0406">Ion transport</keyword>
<dbReference type="KEGG" id="pprf:DPRO_1562"/>
<dbReference type="GO" id="GO:0046933">
    <property type="term" value="F:proton-transporting ATP synthase activity, rotational mechanism"/>
    <property type="evidence" value="ECO:0007669"/>
    <property type="project" value="UniProtKB-UniRule"/>
</dbReference>
<dbReference type="InterPro" id="IPR026015">
    <property type="entry name" value="ATP_synth_OSCP/delta_N_sf"/>
</dbReference>
<comment type="function">
    <text evidence="7">This protein is part of the stalk that links CF(0) to CF(1). It either transmits conformational changes from CF(0) to CF(1) or is implicated in proton conduction.</text>
</comment>
<sequence length="183" mass="19704">MTGNVVSRRYAKALFSIGAAKGEADQAKYGEQLVALSDSIMESAEAVGFFKNPSFSAEEKKAVLNQLTDKIAVDPMVKNFCDLLADKGRVEMIPAIASDYKAMMDAVSGVISGELITVSELSEERKSAIQANLEKQAGKKLELSFATDKDILGGIVLKVGDKVMDASLKAQLQILKENIKRGE</sequence>
<reference evidence="9" key="1">
    <citation type="submission" date="2017-09" db="EMBL/GenBank/DDBJ databases">
        <authorList>
            <person name="Regsiter A."/>
            <person name="William W."/>
        </authorList>
    </citation>
    <scope>NUCLEOTIDE SEQUENCE [LARGE SCALE GENOMIC DNA]</scope>
    <source>
        <strain evidence="9">500-1</strain>
    </source>
</reference>
<evidence type="ECO:0000256" key="7">
    <source>
        <dbReference type="HAMAP-Rule" id="MF_01416"/>
    </source>
</evidence>
<dbReference type="HAMAP" id="MF_01416">
    <property type="entry name" value="ATP_synth_delta_bact"/>
    <property type="match status" value="1"/>
</dbReference>
<evidence type="ECO:0000256" key="3">
    <source>
        <dbReference type="ARBA" id="ARBA00022781"/>
    </source>
</evidence>
<comment type="subcellular location">
    <subcellularLocation>
        <location evidence="7">Cell membrane</location>
        <topology evidence="7">Peripheral membrane protein</topology>
    </subcellularLocation>
    <subcellularLocation>
        <location evidence="1">Membrane</location>
    </subcellularLocation>
</comment>
<evidence type="ECO:0000256" key="2">
    <source>
        <dbReference type="ARBA" id="ARBA00022448"/>
    </source>
</evidence>
<dbReference type="PROSITE" id="PS00389">
    <property type="entry name" value="ATPASE_DELTA"/>
    <property type="match status" value="1"/>
</dbReference>
<comment type="function">
    <text evidence="7">F(1)F(0) ATP synthase produces ATP from ADP in the presence of a proton or sodium gradient. F-type ATPases consist of two structural domains, F(1) containing the extramembraneous catalytic core and F(0) containing the membrane proton channel, linked together by a central stalk and a peripheral stalk. During catalysis, ATP synthesis in the catalytic domain of F(1) is coupled via a rotary mechanism of the central stalk subunits to proton translocation.</text>
</comment>
<dbReference type="InterPro" id="IPR000711">
    <property type="entry name" value="ATPase_OSCP/dsu"/>
</dbReference>